<sequence>MFGDTVSKKVYKVKFLGGVDAFEPEQLSEAVRAAAGALADPSTPEVTDDEREALRDVFGALGLVRPCDPGTQMGGRTLSDLRPVSD</sequence>
<organism evidence="1 2">
    <name type="scientific">Streptomyces phage Hiyaa</name>
    <dbReference type="NCBI Taxonomy" id="2499072"/>
    <lineage>
        <taxon>Viruses</taxon>
        <taxon>Duplodnaviria</taxon>
        <taxon>Heunggongvirae</taxon>
        <taxon>Uroviricota</taxon>
        <taxon>Caudoviricetes</taxon>
        <taxon>Hiyaavirus</taxon>
        <taxon>Hiyaavirus hiyaa</taxon>
    </lineage>
</organism>
<dbReference type="EMBL" id="MK279841">
    <property type="protein sequence ID" value="AZS06727.1"/>
    <property type="molecule type" value="Genomic_DNA"/>
</dbReference>
<protein>
    <submittedName>
        <fullName evidence="1">Uncharacterized protein</fullName>
    </submittedName>
</protein>
<accession>A0A3S9U8T6</accession>
<keyword evidence="2" id="KW-1185">Reference proteome</keyword>
<dbReference type="KEGG" id="vg:55009866"/>
<evidence type="ECO:0000313" key="1">
    <source>
        <dbReference type="EMBL" id="AZS06727.1"/>
    </source>
</evidence>
<dbReference type="Proteomes" id="UP000287372">
    <property type="component" value="Segment"/>
</dbReference>
<evidence type="ECO:0000313" key="2">
    <source>
        <dbReference type="Proteomes" id="UP000287372"/>
    </source>
</evidence>
<reference evidence="1 2" key="1">
    <citation type="submission" date="2018-12" db="EMBL/GenBank/DDBJ databases">
        <authorList>
            <person name="Lieu J.K."/>
            <person name="Tian C.Z."/>
            <person name="Hsaio W.J."/>
            <person name="Shaffer C.D."/>
            <person name="Weston-Hafer K.A."/>
            <person name="Russell D.A."/>
            <person name="Pope W.H."/>
            <person name="Jacobs-Sera D."/>
            <person name="Hendrix R.W."/>
            <person name="Hatfull G.F."/>
        </authorList>
    </citation>
    <scope>NUCLEOTIDE SEQUENCE [LARGE SCALE GENOMIC DNA]</scope>
</reference>
<proteinExistence type="predicted"/>
<dbReference type="GeneID" id="55009866"/>
<gene>
    <name evidence="1" type="primary">88</name>
    <name evidence="1" type="ORF">SEA_HIYAA_88</name>
</gene>
<dbReference type="RefSeq" id="YP_009818523.1">
    <property type="nucleotide sequence ID" value="NC_048139.1"/>
</dbReference>
<name>A0A3S9U8T6_9CAUD</name>